<evidence type="ECO:0000256" key="1">
    <source>
        <dbReference type="ARBA" id="ARBA00022517"/>
    </source>
</evidence>
<dbReference type="PANTHER" id="PTHR39178:SF1">
    <property type="entry name" value="RIBOSOMAL-PROCESSING CYSTEINE PROTEASE PRP"/>
    <property type="match status" value="1"/>
</dbReference>
<dbReference type="InterPro" id="IPR036764">
    <property type="entry name" value="Peptidase_Prp_sf"/>
</dbReference>
<evidence type="ECO:0000256" key="2">
    <source>
        <dbReference type="ARBA" id="ARBA00022670"/>
    </source>
</evidence>
<dbReference type="Gene3D" id="3.30.70.1490">
    <property type="entry name" value="Cysteine protease Prp"/>
    <property type="match status" value="1"/>
</dbReference>
<gene>
    <name evidence="7" type="ORF">DPCES_3389</name>
</gene>
<evidence type="ECO:0000256" key="6">
    <source>
        <dbReference type="ARBA" id="ARBA00044538"/>
    </source>
</evidence>
<keyword evidence="1" id="KW-0690">Ribosome biogenesis</keyword>
<dbReference type="InterPro" id="IPR007422">
    <property type="entry name" value="Peptidase_Prp"/>
</dbReference>
<keyword evidence="2" id="KW-0645">Protease</keyword>
<dbReference type="PATRIC" id="fig|49338.4.peg.3642"/>
<evidence type="ECO:0000256" key="4">
    <source>
        <dbReference type="ARBA" id="ARBA00022807"/>
    </source>
</evidence>
<comment type="similarity">
    <text evidence="5">Belongs to the Prp family.</text>
</comment>
<accession>A0A098B4F7</accession>
<dbReference type="SUPFAM" id="SSF118010">
    <property type="entry name" value="TM1457-like"/>
    <property type="match status" value="1"/>
</dbReference>
<organism evidence="7">
    <name type="scientific">Desulfitobacterium hafniense</name>
    <name type="common">Desulfitobacterium frappieri</name>
    <dbReference type="NCBI Taxonomy" id="49338"/>
    <lineage>
        <taxon>Bacteria</taxon>
        <taxon>Bacillati</taxon>
        <taxon>Bacillota</taxon>
        <taxon>Clostridia</taxon>
        <taxon>Eubacteriales</taxon>
        <taxon>Desulfitobacteriaceae</taxon>
        <taxon>Desulfitobacterium</taxon>
    </lineage>
</organism>
<dbReference type="EMBL" id="LK996017">
    <property type="protein sequence ID" value="CDX03275.1"/>
    <property type="molecule type" value="Genomic_DNA"/>
</dbReference>
<evidence type="ECO:0000256" key="5">
    <source>
        <dbReference type="ARBA" id="ARBA00044503"/>
    </source>
</evidence>
<dbReference type="PANTHER" id="PTHR39178">
    <property type="entry name" value="HYPOTHETICAL RIBOSOME-ASSOCIATED PROTEIN"/>
    <property type="match status" value="1"/>
</dbReference>
<evidence type="ECO:0000313" key="7">
    <source>
        <dbReference type="EMBL" id="CDX03275.1"/>
    </source>
</evidence>
<dbReference type="GO" id="GO:0006508">
    <property type="term" value="P:proteolysis"/>
    <property type="evidence" value="ECO:0007669"/>
    <property type="project" value="UniProtKB-KW"/>
</dbReference>
<protein>
    <recommendedName>
        <fullName evidence="6">Ribosomal processing cysteine protease Prp</fullName>
    </recommendedName>
</protein>
<sequence>MNLWLDDNQRIRKFELCGHAGYAEYGLDIVCAAVSALSISAVNGLEFYLPCKPEVEVDDPQGFLSCTLPECEPGTLDHAQWILGTMVLGVEGIQQSYGEQYVTINRRRWTPC</sequence>
<dbReference type="Pfam" id="PF04327">
    <property type="entry name" value="Peptidase_Prp"/>
    <property type="match status" value="1"/>
</dbReference>
<dbReference type="CDD" id="cd16332">
    <property type="entry name" value="Prp-like"/>
    <property type="match status" value="1"/>
</dbReference>
<dbReference type="GO" id="GO:0042254">
    <property type="term" value="P:ribosome biogenesis"/>
    <property type="evidence" value="ECO:0007669"/>
    <property type="project" value="UniProtKB-KW"/>
</dbReference>
<evidence type="ECO:0000256" key="3">
    <source>
        <dbReference type="ARBA" id="ARBA00022801"/>
    </source>
</evidence>
<keyword evidence="4" id="KW-0788">Thiol protease</keyword>
<name>A0A098B4F7_DESHA</name>
<reference evidence="7" key="1">
    <citation type="submission" date="2014-07" db="EMBL/GenBank/DDBJ databases">
        <authorList>
            <person name="Hornung V.Bastian."/>
        </authorList>
    </citation>
    <scope>NUCLEOTIDE SEQUENCE</scope>
    <source>
        <strain evidence="7">PCE-S</strain>
    </source>
</reference>
<dbReference type="GO" id="GO:0008234">
    <property type="term" value="F:cysteine-type peptidase activity"/>
    <property type="evidence" value="ECO:0007669"/>
    <property type="project" value="UniProtKB-KW"/>
</dbReference>
<keyword evidence="3" id="KW-0378">Hydrolase</keyword>
<dbReference type="AlphaFoldDB" id="A0A098B4F7"/>
<proteinExistence type="inferred from homology"/>